<dbReference type="SUPFAM" id="SSF52540">
    <property type="entry name" value="P-loop containing nucleoside triphosphate hydrolases"/>
    <property type="match status" value="1"/>
</dbReference>
<dbReference type="Pfam" id="PF00685">
    <property type="entry name" value="Sulfotransfer_1"/>
    <property type="match status" value="1"/>
</dbReference>
<evidence type="ECO:0000256" key="2">
    <source>
        <dbReference type="ARBA" id="ARBA00023180"/>
    </source>
</evidence>
<name>A0A4P5ZDV5_PLAAG</name>
<evidence type="ECO:0000313" key="6">
    <source>
        <dbReference type="Proteomes" id="UP000299794"/>
    </source>
</evidence>
<evidence type="ECO:0000256" key="3">
    <source>
        <dbReference type="SAM" id="Coils"/>
    </source>
</evidence>
<dbReference type="InterPro" id="IPR037359">
    <property type="entry name" value="NST/OST"/>
</dbReference>
<dbReference type="Proteomes" id="UP000299794">
    <property type="component" value="Unassembled WGS sequence"/>
</dbReference>
<dbReference type="InterPro" id="IPR000863">
    <property type="entry name" value="Sulfotransferase_dom"/>
</dbReference>
<proteinExistence type="predicted"/>
<organism evidence="5 6">
    <name type="scientific">Planktothrix agardhii CCAP 1459/11A</name>
    <dbReference type="NCBI Taxonomy" id="282420"/>
    <lineage>
        <taxon>Bacteria</taxon>
        <taxon>Bacillati</taxon>
        <taxon>Cyanobacteriota</taxon>
        <taxon>Cyanophyceae</taxon>
        <taxon>Oscillatoriophycideae</taxon>
        <taxon>Oscillatoriales</taxon>
        <taxon>Microcoleaceae</taxon>
        <taxon>Planktothrix</taxon>
    </lineage>
</organism>
<evidence type="ECO:0000256" key="1">
    <source>
        <dbReference type="ARBA" id="ARBA00022679"/>
    </source>
</evidence>
<keyword evidence="3" id="KW-0175">Coiled coil</keyword>
<dbReference type="AlphaFoldDB" id="A0A4P5ZDV5"/>
<dbReference type="InterPro" id="IPR027417">
    <property type="entry name" value="P-loop_NTPase"/>
</dbReference>
<reference evidence="6" key="1">
    <citation type="submission" date="2019-02" db="EMBL/GenBank/DDBJ databases">
        <title>Draft genome sequence of Planktothrix agardhii NIES-905.</title>
        <authorList>
            <person name="Yamaguchi H."/>
            <person name="Suzuki S."/>
            <person name="Kawachi M."/>
        </authorList>
    </citation>
    <scope>NUCLEOTIDE SEQUENCE [LARGE SCALE GENOMIC DNA]</scope>
    <source>
        <strain evidence="6">CCAP 1459/11A</strain>
    </source>
</reference>
<accession>A0A4P5ZDV5</accession>
<dbReference type="RefSeq" id="WP_141293993.1">
    <property type="nucleotide sequence ID" value="NZ_BJCD01000036.1"/>
</dbReference>
<dbReference type="PANTHER" id="PTHR10605:SF56">
    <property type="entry name" value="BIFUNCTIONAL HEPARAN SULFATE N-DEACETYLASE_N-SULFOTRANSFERASE"/>
    <property type="match status" value="1"/>
</dbReference>
<sequence length="286" mass="33920">MTLPNFLIIGAPRSGTTSLYHYLKAHPQVFMSKQKELRFFAFVGETLNFKGPYDDQFVNQESITTLEQYQDQFKEATTQIARGESSPIYLWWPNVPERIHQCLPDVKLITIFRNPVERAYSDFLNMRNLGWEPLRDFQEALEKEQDRINQEWGPFYYYQKKGFYATYLKDYLQFFDSDQIHICFYEDLCRDPQSLLKNIFQFLGVDDGFQCNTSKIFNSAKDAKISTKNNLQNFIKTLFKTTHSSITDPINPNIQKKLIDIYQEDILNLQELTHRDLSHWLEIKNE</sequence>
<gene>
    <name evidence="5" type="ORF">PA905_15230</name>
</gene>
<protein>
    <submittedName>
        <fullName evidence="5">Sulfotransferase</fullName>
    </submittedName>
</protein>
<keyword evidence="1 5" id="KW-0808">Transferase</keyword>
<feature type="coiled-coil region" evidence="3">
    <location>
        <begin position="59"/>
        <end position="86"/>
    </location>
</feature>
<keyword evidence="2" id="KW-0325">Glycoprotein</keyword>
<dbReference type="Gene3D" id="3.40.50.300">
    <property type="entry name" value="P-loop containing nucleotide triphosphate hydrolases"/>
    <property type="match status" value="1"/>
</dbReference>
<dbReference type="EMBL" id="BJCD01000036">
    <property type="protein sequence ID" value="GDZ93683.1"/>
    <property type="molecule type" value="Genomic_DNA"/>
</dbReference>
<feature type="domain" description="Sulfotransferase" evidence="4">
    <location>
        <begin position="4"/>
        <end position="242"/>
    </location>
</feature>
<evidence type="ECO:0000259" key="4">
    <source>
        <dbReference type="Pfam" id="PF00685"/>
    </source>
</evidence>
<comment type="caution">
    <text evidence="5">The sequence shown here is derived from an EMBL/GenBank/DDBJ whole genome shotgun (WGS) entry which is preliminary data.</text>
</comment>
<dbReference type="GO" id="GO:0008146">
    <property type="term" value="F:sulfotransferase activity"/>
    <property type="evidence" value="ECO:0007669"/>
    <property type="project" value="InterPro"/>
</dbReference>
<evidence type="ECO:0000313" key="5">
    <source>
        <dbReference type="EMBL" id="GDZ93683.1"/>
    </source>
</evidence>
<dbReference type="PANTHER" id="PTHR10605">
    <property type="entry name" value="HEPARAN SULFATE SULFOTRANSFERASE"/>
    <property type="match status" value="1"/>
</dbReference>